<dbReference type="AlphaFoldDB" id="A0A2J6RDD5"/>
<organism evidence="2 3">
    <name type="scientific">Hyaloscypha variabilis (strain UAMH 11265 / GT02V1 / F)</name>
    <name type="common">Meliniomyces variabilis</name>
    <dbReference type="NCBI Taxonomy" id="1149755"/>
    <lineage>
        <taxon>Eukaryota</taxon>
        <taxon>Fungi</taxon>
        <taxon>Dikarya</taxon>
        <taxon>Ascomycota</taxon>
        <taxon>Pezizomycotina</taxon>
        <taxon>Leotiomycetes</taxon>
        <taxon>Helotiales</taxon>
        <taxon>Hyaloscyphaceae</taxon>
        <taxon>Hyaloscypha</taxon>
        <taxon>Hyaloscypha variabilis</taxon>
    </lineage>
</organism>
<evidence type="ECO:0000256" key="1">
    <source>
        <dbReference type="SAM" id="Phobius"/>
    </source>
</evidence>
<evidence type="ECO:0000313" key="2">
    <source>
        <dbReference type="EMBL" id="PMD36524.1"/>
    </source>
</evidence>
<accession>A0A2J6RDD5</accession>
<dbReference type="EMBL" id="KZ613950">
    <property type="protein sequence ID" value="PMD36524.1"/>
    <property type="molecule type" value="Genomic_DNA"/>
</dbReference>
<keyword evidence="3" id="KW-1185">Reference proteome</keyword>
<name>A0A2J6RDD5_HYAVF</name>
<protein>
    <submittedName>
        <fullName evidence="2">Uncharacterized protein</fullName>
    </submittedName>
</protein>
<keyword evidence="1" id="KW-0812">Transmembrane</keyword>
<evidence type="ECO:0000313" key="3">
    <source>
        <dbReference type="Proteomes" id="UP000235786"/>
    </source>
</evidence>
<reference evidence="2 3" key="1">
    <citation type="submission" date="2016-04" db="EMBL/GenBank/DDBJ databases">
        <title>A degradative enzymes factory behind the ericoid mycorrhizal symbiosis.</title>
        <authorList>
            <consortium name="DOE Joint Genome Institute"/>
            <person name="Martino E."/>
            <person name="Morin E."/>
            <person name="Grelet G."/>
            <person name="Kuo A."/>
            <person name="Kohler A."/>
            <person name="Daghino S."/>
            <person name="Barry K."/>
            <person name="Choi C."/>
            <person name="Cichocki N."/>
            <person name="Clum A."/>
            <person name="Copeland A."/>
            <person name="Hainaut M."/>
            <person name="Haridas S."/>
            <person name="Labutti K."/>
            <person name="Lindquist E."/>
            <person name="Lipzen A."/>
            <person name="Khouja H.-R."/>
            <person name="Murat C."/>
            <person name="Ohm R."/>
            <person name="Olson A."/>
            <person name="Spatafora J."/>
            <person name="Veneault-Fourrey C."/>
            <person name="Henrissat B."/>
            <person name="Grigoriev I."/>
            <person name="Martin F."/>
            <person name="Perotto S."/>
        </authorList>
    </citation>
    <scope>NUCLEOTIDE SEQUENCE [LARGE SCALE GENOMIC DNA]</scope>
    <source>
        <strain evidence="2 3">F</strain>
    </source>
</reference>
<gene>
    <name evidence="2" type="ORF">L207DRAFT_83551</name>
</gene>
<sequence>MRTISALASGEEIAFITYYIAVLCSYYLSTKMTCRFSRILLEGRFCIQCVSRSACGRGLFLSVGITCVAPPCSPS</sequence>
<feature type="transmembrane region" description="Helical" evidence="1">
    <location>
        <begin position="12"/>
        <end position="29"/>
    </location>
</feature>
<keyword evidence="1" id="KW-1133">Transmembrane helix</keyword>
<dbReference type="Proteomes" id="UP000235786">
    <property type="component" value="Unassembled WGS sequence"/>
</dbReference>
<keyword evidence="1" id="KW-0472">Membrane</keyword>
<proteinExistence type="predicted"/>